<evidence type="ECO:0000313" key="3">
    <source>
        <dbReference type="Proteomes" id="UP000092649"/>
    </source>
</evidence>
<proteinExistence type="predicted"/>
<feature type="transmembrane region" description="Helical" evidence="1">
    <location>
        <begin position="9"/>
        <end position="26"/>
    </location>
</feature>
<comment type="caution">
    <text evidence="2">The sequence shown here is derived from an EMBL/GenBank/DDBJ whole genome shotgun (WGS) entry which is preliminary data.</text>
</comment>
<feature type="transmembrane region" description="Helical" evidence="1">
    <location>
        <begin position="79"/>
        <end position="99"/>
    </location>
</feature>
<evidence type="ECO:0000313" key="2">
    <source>
        <dbReference type="EMBL" id="OBW94263.1"/>
    </source>
</evidence>
<gene>
    <name evidence="2" type="ORF">QS62_06515</name>
</gene>
<dbReference type="AlphaFoldDB" id="A0A1A7NX40"/>
<dbReference type="Proteomes" id="UP000092649">
    <property type="component" value="Unassembled WGS sequence"/>
</dbReference>
<name>A0A1A7NX40_9PAST</name>
<dbReference type="EMBL" id="JTJL01000028">
    <property type="protein sequence ID" value="OBW94263.1"/>
    <property type="molecule type" value="Genomic_DNA"/>
</dbReference>
<keyword evidence="1" id="KW-0472">Membrane</keyword>
<keyword evidence="1" id="KW-1133">Transmembrane helix</keyword>
<dbReference type="RefSeq" id="WP_066107685.1">
    <property type="nucleotide sequence ID" value="NZ_JTJL01000028.1"/>
</dbReference>
<evidence type="ECO:0000256" key="1">
    <source>
        <dbReference type="SAM" id="Phobius"/>
    </source>
</evidence>
<reference evidence="2 3" key="1">
    <citation type="submission" date="2014-11" db="EMBL/GenBank/DDBJ databases">
        <title>Pan-genome of Gallibacterium spp.</title>
        <authorList>
            <person name="Kudirkiene E."/>
            <person name="Bojesen A.M."/>
        </authorList>
    </citation>
    <scope>NUCLEOTIDE SEQUENCE [LARGE SCALE GENOMIC DNA]</scope>
    <source>
        <strain evidence="2 3">F150</strain>
    </source>
</reference>
<protein>
    <submittedName>
        <fullName evidence="2">Uncharacterized protein</fullName>
    </submittedName>
</protein>
<accession>A0A1A7NX40</accession>
<organism evidence="2 3">
    <name type="scientific">Gallibacterium salpingitidis</name>
    <dbReference type="NCBI Taxonomy" id="505341"/>
    <lineage>
        <taxon>Bacteria</taxon>
        <taxon>Pseudomonadati</taxon>
        <taxon>Pseudomonadota</taxon>
        <taxon>Gammaproteobacteria</taxon>
        <taxon>Pasteurellales</taxon>
        <taxon>Pasteurellaceae</taxon>
        <taxon>Gallibacterium</taxon>
    </lineage>
</organism>
<keyword evidence="3" id="KW-1185">Reference proteome</keyword>
<feature type="transmembrane region" description="Helical" evidence="1">
    <location>
        <begin position="46"/>
        <end position="67"/>
    </location>
</feature>
<sequence length="100" mass="11694">MSMNEKENVLVFTMLFLIGLFFYFCFHIDPDASLISKLILFPLGMGIFWGIYGGVGYAFSVFMFLMIKSKYGKEYHFELMMITLVLSLWAAKTTFVYFFL</sequence>
<keyword evidence="1" id="KW-0812">Transmembrane</keyword>